<dbReference type="InterPro" id="IPR040010">
    <property type="entry name" value="ZN608/ZN609"/>
</dbReference>
<feature type="region of interest" description="Disordered" evidence="2">
    <location>
        <begin position="410"/>
        <end position="486"/>
    </location>
</feature>
<feature type="region of interest" description="Disordered" evidence="2">
    <location>
        <begin position="1249"/>
        <end position="1293"/>
    </location>
</feature>
<feature type="region of interest" description="Disordered" evidence="2">
    <location>
        <begin position="810"/>
        <end position="916"/>
    </location>
</feature>
<dbReference type="PROSITE" id="PS00028">
    <property type="entry name" value="ZINC_FINGER_C2H2_1"/>
    <property type="match status" value="1"/>
</dbReference>
<feature type="compositionally biased region" description="Low complexity" evidence="2">
    <location>
        <begin position="206"/>
        <end position="222"/>
    </location>
</feature>
<dbReference type="PROSITE" id="PS50157">
    <property type="entry name" value="ZINC_FINGER_C2H2_2"/>
    <property type="match status" value="1"/>
</dbReference>
<accession>A0A9Q0BMZ6</accession>
<dbReference type="EMBL" id="JAMKOV010000007">
    <property type="protein sequence ID" value="KAI8038447.1"/>
    <property type="molecule type" value="Genomic_DNA"/>
</dbReference>
<sequence length="1607" mass="164797">MPAEGDPPAAVSPRRKARSAAVRVIDARRPRTRTHIPIACPWTSQRRLPRRPERRIRRRRVPEREQADRPARAMARWVLPAPTTPASAEPHTCPTPAAAPIRVEALDKPVDPPPCRQCHQVSSLPRRAHLRVDRHRQWCLRLPPYWRPPEQPPPPPPNWPAVVPAVWADREEVPMHRDRREKDSVGSIKISSHIAAQLAAAAASNSYSGSGANSNQGQNSTSGGSGVGTDSKTAQAKLMAPGMISATMHHTISVPAGSAGTGDEDTKSPPAKRAKHEAGAGGAGGGGKEMVDICIGTSVGTITEPDCLGPCEPGTSVTLEGIVWHETEGGVLVVNVTWRGKTYVGTLLDCTRHDWAPPRFCDSPTEELDSRTPKGRGKRGRSAGLTPDLSNFTETRSSIYFSHAQVHSKLRNGATKGRGATRSASGNAAANSNSSSSGNGGGATPSTSPTAFLPPRPEKRKSKDEAPSPLNGEATDGGASGGGGGGVGGAGGVSMVNASGIPISASGGGLATQPQSLLNPVTGLNVQISTKKCKTASPCAISPVLLECPEQDCSKKYKHANGLRYHQSHAHGAGGGASSMDEDSMQAPEEPATPPSPGLASGAGSGTSAAPTASQPVSAAAPSAGQGTVAVPPNTPTANCSNPVTNGSATPTTSSTGSASIAASSTTITPSVAETPSAAPISAPTPATPPAPTPICAVATPGAEQSAVSVMPLGNLPLTAGPNAATQQQQQQQQQPTTQQQQQQQLLTPGGSAATSNHQQQPVAGGSITAGISGQALSQHQQQLMGGLPAMLSDQQQQALLQQGAIKAGVLRFGPPDGNPLQQQQPGQPPINPQTQQSPPRPPSHIQDPQQTPSAYAQQAGLKTSPGFGSAVGVSAAGSKQKKNRKSPGPGDFEGRVSREDVQSPAYSDISDDSTPVAEQELLDKSVGQVAAAAAAAAAAAKHIELMGKKPQEVGVGVGVGVPPAPAPNMYVPGMYQFYPAQPQAPPPPQQQQQQQQQQPQYMVQSEPGKPPGLPPALTQSQQQQQQMQPGAPLPTSQPPSHLLGPPGQQSVAAHLADYSGKNKDPPLDLMTKPQPQPGQQQQQSQQQQQQQQGQQPGPENNGKEIVGPPTSQPGSQPPPVNLSAVTGPPPGGLPPGLGGLSALGAAGLGGPGPGKGMPHFYPFNFIPPAYPYNVDPNFGSVSIVASEEAAKLGGHPGLPPSSQAPQLSGISIKEERLKESPSPHDQPKHMPPQQQMLANKLIKQEPMTKQEIKQEPNSNPGQQHPPPQQQPAPQPQQQQQPPPPQPQQPHALHPKDLQALGAYPAIYQRHSMSLAAAQQARDEELRRGPEADHGDAGSATTTHVAVLPPSLVHFADAFGFDPNHPMYRNVLMSAAGPYNTAPYHLPIPRYHAPEDLSRNTGTKALDALHHAASQYYTTHKIHELSERALKSPTSGSGPVKVSVSSPSIGPPQQGGGPTSSGPGSGPVSGVLGPGSGPNQQPGSAPGSAGGVPLNLQPPPGGMGPAPGSKPDLSGPKGHGGVPPGSSLDGHKQSMAGGPPPNGPPGNGAVGGGVGGAAGNGAAGGGGAGAADSRQSTAAASCSYPPPYARRPRLSHVPGTLRSGCFG</sequence>
<comment type="caution">
    <text evidence="4">The sequence shown here is derived from an EMBL/GenBank/DDBJ whole genome shotgun (WGS) entry which is preliminary data.</text>
</comment>
<keyword evidence="1" id="KW-0479">Metal-binding</keyword>
<feature type="region of interest" description="Disordered" evidence="2">
    <location>
        <begin position="206"/>
        <end position="231"/>
    </location>
</feature>
<protein>
    <recommendedName>
        <fullName evidence="3">C2H2-type domain-containing protein</fullName>
    </recommendedName>
</protein>
<feature type="compositionally biased region" description="Low complexity" evidence="2">
    <location>
        <begin position="1020"/>
        <end position="1029"/>
    </location>
</feature>
<gene>
    <name evidence="4" type="ORF">M5D96_008345</name>
</gene>
<proteinExistence type="predicted"/>
<dbReference type="PANTHER" id="PTHR21564">
    <property type="entry name" value="BRAKELESS PROTEIN"/>
    <property type="match status" value="1"/>
</dbReference>
<feature type="compositionally biased region" description="Polar residues" evidence="2">
    <location>
        <begin position="847"/>
        <end position="857"/>
    </location>
</feature>
<feature type="region of interest" description="Disordered" evidence="2">
    <location>
        <begin position="47"/>
        <end position="71"/>
    </location>
</feature>
<feature type="compositionally biased region" description="Low complexity" evidence="2">
    <location>
        <begin position="991"/>
        <end position="1001"/>
    </location>
</feature>
<feature type="compositionally biased region" description="Low complexity" evidence="2">
    <location>
        <begin position="1078"/>
        <end position="1099"/>
    </location>
</feature>
<feature type="compositionally biased region" description="Gly residues" evidence="2">
    <location>
        <begin position="1453"/>
        <end position="1476"/>
    </location>
</feature>
<feature type="compositionally biased region" description="Basic and acidic residues" evidence="2">
    <location>
        <begin position="893"/>
        <end position="902"/>
    </location>
</feature>
<dbReference type="InterPro" id="IPR013087">
    <property type="entry name" value="Znf_C2H2_type"/>
</dbReference>
<dbReference type="GO" id="GO:0008270">
    <property type="term" value="F:zinc ion binding"/>
    <property type="evidence" value="ECO:0007669"/>
    <property type="project" value="UniProtKB-KW"/>
</dbReference>
<keyword evidence="1" id="KW-0863">Zinc-finger</keyword>
<feature type="region of interest" description="Disordered" evidence="2">
    <location>
        <begin position="355"/>
        <end position="390"/>
    </location>
</feature>
<evidence type="ECO:0000313" key="5">
    <source>
        <dbReference type="Proteomes" id="UP001059596"/>
    </source>
</evidence>
<evidence type="ECO:0000256" key="2">
    <source>
        <dbReference type="SAM" id="MobiDB-lite"/>
    </source>
</evidence>
<feature type="region of interest" description="Disordered" evidence="2">
    <location>
        <begin position="949"/>
        <end position="1145"/>
    </location>
</feature>
<reference evidence="4" key="1">
    <citation type="journal article" date="2023" name="Genome Biol. Evol.">
        <title>Long-read-based Genome Assembly of Drosophila gunungcola Reveals Fewer Chemosensory Genes in Flower-breeding Species.</title>
        <authorList>
            <person name="Negi A."/>
            <person name="Liao B.Y."/>
            <person name="Yeh S.D."/>
        </authorList>
    </citation>
    <scope>NUCLEOTIDE SEQUENCE</scope>
    <source>
        <strain evidence="4">Sukarami</strain>
    </source>
</reference>
<evidence type="ECO:0000313" key="4">
    <source>
        <dbReference type="EMBL" id="KAI8038447.1"/>
    </source>
</evidence>
<feature type="domain" description="C2H2-type" evidence="3">
    <location>
        <begin position="546"/>
        <end position="571"/>
    </location>
</feature>
<feature type="compositionally biased region" description="Polar residues" evidence="2">
    <location>
        <begin position="770"/>
        <end position="783"/>
    </location>
</feature>
<organism evidence="4 5">
    <name type="scientific">Drosophila gunungcola</name>
    <name type="common">fruit fly</name>
    <dbReference type="NCBI Taxonomy" id="103775"/>
    <lineage>
        <taxon>Eukaryota</taxon>
        <taxon>Metazoa</taxon>
        <taxon>Ecdysozoa</taxon>
        <taxon>Arthropoda</taxon>
        <taxon>Hexapoda</taxon>
        <taxon>Insecta</taxon>
        <taxon>Pterygota</taxon>
        <taxon>Neoptera</taxon>
        <taxon>Endopterygota</taxon>
        <taxon>Diptera</taxon>
        <taxon>Brachycera</taxon>
        <taxon>Muscomorpha</taxon>
        <taxon>Ephydroidea</taxon>
        <taxon>Drosophilidae</taxon>
        <taxon>Drosophila</taxon>
        <taxon>Sophophora</taxon>
    </lineage>
</organism>
<feature type="compositionally biased region" description="Basic and acidic residues" evidence="2">
    <location>
        <begin position="62"/>
        <end position="71"/>
    </location>
</feature>
<keyword evidence="1" id="KW-0862">Zinc</keyword>
<feature type="compositionally biased region" description="Basic and acidic residues" evidence="2">
    <location>
        <begin position="1321"/>
        <end position="1336"/>
    </location>
</feature>
<feature type="compositionally biased region" description="Gly residues" evidence="2">
    <location>
        <begin position="1545"/>
        <end position="1569"/>
    </location>
</feature>
<feature type="compositionally biased region" description="Low complexity" evidence="2">
    <location>
        <begin position="726"/>
        <end position="749"/>
    </location>
</feature>
<feature type="compositionally biased region" description="Low complexity" evidence="2">
    <location>
        <begin position="1432"/>
        <end position="1452"/>
    </location>
</feature>
<feature type="compositionally biased region" description="Low complexity" evidence="2">
    <location>
        <begin position="869"/>
        <end position="879"/>
    </location>
</feature>
<dbReference type="PANTHER" id="PTHR21564:SF5">
    <property type="entry name" value="SCRIBBLER, ISOFORM J"/>
    <property type="match status" value="1"/>
</dbReference>
<feature type="compositionally biased region" description="Polar residues" evidence="2">
    <location>
        <begin position="636"/>
        <end position="646"/>
    </location>
</feature>
<dbReference type="Proteomes" id="UP001059596">
    <property type="component" value="Unassembled WGS sequence"/>
</dbReference>
<keyword evidence="5" id="KW-1185">Reference proteome</keyword>
<feature type="compositionally biased region" description="Basic residues" evidence="2">
    <location>
        <begin position="47"/>
        <end position="61"/>
    </location>
</feature>
<feature type="region of interest" description="Disordered" evidence="2">
    <location>
        <begin position="1430"/>
        <end position="1607"/>
    </location>
</feature>
<feature type="compositionally biased region" description="Pro residues" evidence="2">
    <location>
        <begin position="1264"/>
        <end position="1288"/>
    </location>
</feature>
<feature type="region of interest" description="Disordered" evidence="2">
    <location>
        <begin position="567"/>
        <end position="783"/>
    </location>
</feature>
<feature type="compositionally biased region" description="Low complexity" evidence="2">
    <location>
        <begin position="814"/>
        <end position="826"/>
    </location>
</feature>
<feature type="compositionally biased region" description="Low complexity" evidence="2">
    <location>
        <begin position="598"/>
        <end position="624"/>
    </location>
</feature>
<feature type="compositionally biased region" description="Low complexity" evidence="2">
    <location>
        <begin position="417"/>
        <end position="437"/>
    </location>
</feature>
<evidence type="ECO:0000256" key="1">
    <source>
        <dbReference type="PROSITE-ProRule" id="PRU00042"/>
    </source>
</evidence>
<feature type="compositionally biased region" description="Polar residues" evidence="2">
    <location>
        <begin position="753"/>
        <end position="762"/>
    </location>
</feature>
<name>A0A9Q0BMZ6_9MUSC</name>
<feature type="compositionally biased region" description="Low complexity" evidence="2">
    <location>
        <begin position="647"/>
        <end position="685"/>
    </location>
</feature>
<dbReference type="GO" id="GO:0006357">
    <property type="term" value="P:regulation of transcription by RNA polymerase II"/>
    <property type="evidence" value="ECO:0007669"/>
    <property type="project" value="TreeGrafter"/>
</dbReference>
<evidence type="ECO:0000259" key="3">
    <source>
        <dbReference type="PROSITE" id="PS50157"/>
    </source>
</evidence>
<feature type="region of interest" description="Disordered" evidence="2">
    <location>
        <begin position="1315"/>
        <end position="1341"/>
    </location>
</feature>
<feature type="region of interest" description="Disordered" evidence="2">
    <location>
        <begin position="1"/>
        <end position="22"/>
    </location>
</feature>
<feature type="compositionally biased region" description="Gly residues" evidence="2">
    <location>
        <begin position="1135"/>
        <end position="1145"/>
    </location>
</feature>
<feature type="region of interest" description="Disordered" evidence="2">
    <location>
        <begin position="253"/>
        <end position="286"/>
    </location>
</feature>
<dbReference type="GO" id="GO:0005634">
    <property type="term" value="C:nucleus"/>
    <property type="evidence" value="ECO:0007669"/>
    <property type="project" value="TreeGrafter"/>
</dbReference>
<feature type="compositionally biased region" description="Low complexity" evidence="2">
    <location>
        <begin position="1477"/>
        <end position="1487"/>
    </location>
</feature>